<dbReference type="GeneID" id="9616501"/>
<dbReference type="EMBL" id="GL378337">
    <property type="protein sequence ID" value="EFJ48938.1"/>
    <property type="molecule type" value="Genomic_DNA"/>
</dbReference>
<keyword evidence="3" id="KW-0472">Membrane</keyword>
<feature type="transmembrane region" description="Helical" evidence="3">
    <location>
        <begin position="390"/>
        <end position="411"/>
    </location>
</feature>
<dbReference type="PANTHER" id="PTHR16255:SF1">
    <property type="entry name" value="REQUIRED FOR MEIOTIC NUCLEAR DIVISION PROTEIN 1 HOMOLOG"/>
    <property type="match status" value="1"/>
</dbReference>
<dbReference type="AlphaFoldDB" id="D8TTW8"/>
<dbReference type="InterPro" id="IPR003734">
    <property type="entry name" value="DUF155"/>
</dbReference>
<dbReference type="Pfam" id="PF02582">
    <property type="entry name" value="DUF155"/>
    <property type="match status" value="1"/>
</dbReference>
<dbReference type="eggNOG" id="KOG2861">
    <property type="taxonomic scope" value="Eukaryota"/>
</dbReference>
<dbReference type="RefSeq" id="XP_002949835.1">
    <property type="nucleotide sequence ID" value="XM_002949789.1"/>
</dbReference>
<evidence type="ECO:0000313" key="6">
    <source>
        <dbReference type="Proteomes" id="UP000001058"/>
    </source>
</evidence>
<evidence type="ECO:0000256" key="2">
    <source>
        <dbReference type="SAM" id="MobiDB-lite"/>
    </source>
</evidence>
<evidence type="ECO:0000259" key="4">
    <source>
        <dbReference type="Pfam" id="PF02582"/>
    </source>
</evidence>
<accession>D8TTW8</accession>
<feature type="region of interest" description="Disordered" evidence="2">
    <location>
        <begin position="126"/>
        <end position="147"/>
    </location>
</feature>
<keyword evidence="3" id="KW-1133">Transmembrane helix</keyword>
<keyword evidence="3" id="KW-0812">Transmembrane</keyword>
<dbReference type="KEGG" id="vcn:VOLCADRAFT_90261"/>
<name>D8TTW8_VOLCA</name>
<comment type="similarity">
    <text evidence="1">Belongs to the RMD1/sif2 family.</text>
</comment>
<proteinExistence type="inferred from homology"/>
<reference evidence="5 6" key="1">
    <citation type="journal article" date="2010" name="Science">
        <title>Genomic analysis of organismal complexity in the multicellular green alga Volvox carteri.</title>
        <authorList>
            <person name="Prochnik S.E."/>
            <person name="Umen J."/>
            <person name="Nedelcu A.M."/>
            <person name="Hallmann A."/>
            <person name="Miller S.M."/>
            <person name="Nishii I."/>
            <person name="Ferris P."/>
            <person name="Kuo A."/>
            <person name="Mitros T."/>
            <person name="Fritz-Laylin L.K."/>
            <person name="Hellsten U."/>
            <person name="Chapman J."/>
            <person name="Simakov O."/>
            <person name="Rensing S.A."/>
            <person name="Terry A."/>
            <person name="Pangilinan J."/>
            <person name="Kapitonov V."/>
            <person name="Jurka J."/>
            <person name="Salamov A."/>
            <person name="Shapiro H."/>
            <person name="Schmutz J."/>
            <person name="Grimwood J."/>
            <person name="Lindquist E."/>
            <person name="Lucas S."/>
            <person name="Grigoriev I.V."/>
            <person name="Schmitt R."/>
            <person name="Kirk D."/>
            <person name="Rokhsar D.S."/>
        </authorList>
    </citation>
    <scope>NUCLEOTIDE SEQUENCE [LARGE SCALE GENOMIC DNA]</scope>
    <source>
        <strain evidence="6">f. Nagariensis / Eve</strain>
    </source>
</reference>
<keyword evidence="6" id="KW-1185">Reference proteome</keyword>
<feature type="domain" description="DUF155" evidence="4">
    <location>
        <begin position="185"/>
        <end position="363"/>
    </location>
</feature>
<feature type="compositionally biased region" description="Gly residues" evidence="2">
    <location>
        <begin position="126"/>
        <end position="137"/>
    </location>
</feature>
<dbReference type="InterPro" id="IPR051624">
    <property type="entry name" value="RMD1/Sad1-interacting"/>
</dbReference>
<evidence type="ECO:0000256" key="3">
    <source>
        <dbReference type="SAM" id="Phobius"/>
    </source>
</evidence>
<evidence type="ECO:0000313" key="5">
    <source>
        <dbReference type="EMBL" id="EFJ48938.1"/>
    </source>
</evidence>
<dbReference type="Proteomes" id="UP000001058">
    <property type="component" value="Unassembled WGS sequence"/>
</dbReference>
<evidence type="ECO:0000256" key="1">
    <source>
        <dbReference type="ARBA" id="ARBA00008306"/>
    </source>
</evidence>
<dbReference type="PANTHER" id="PTHR16255">
    <property type="entry name" value="REQUIRED FOR MEIOTIC NUCLEAR DIVISION PROTEIN 1 HOMOLOG"/>
    <property type="match status" value="1"/>
</dbReference>
<sequence length="462" mass="48848">MTLNSFHNAYCTFRVASADGYSDDERIISVGGGIGGGGVQECYRLLFGGGGVAGGGGQEGCWLLSGTGGGGVGLSAPFLLRRKGHGAGVSGAADALSETRSYHSALTHTAATPSVNGAATTAGAAAGGGGGAGGGGDTSTSGAWSLSRTGSGGVAPAITGGVTVYPEVSYIRTPYGEAAESPGEVFFFNYGVVAFWGMTEAQEQLLLAAVLKTQGVAVRLLDEDERQVEELLFVYTRDSPPNIKNDTFTIDIRLAANHQVKMAISHALAQSSKLAVYEKQMVDLIGEVRHVPREMADRGRISLSSSKVAKLMGEVFLLKAAVNLNATMLDTPEFFWRAPDQLQSLYERACEYLDLSTRLDMLNTRFMVLQRMLDIWSDHSAHQNLARLDVIIVLLILVEVVMAAMEVLGFFMRRRGWEWQGPKLGDVLRGPVAGSSGSSGSGVQRLGRLLLGGDFLGAWGWG</sequence>
<dbReference type="OrthoDB" id="18302at2759"/>
<protein>
    <recommendedName>
        <fullName evidence="4">DUF155 domain-containing protein</fullName>
    </recommendedName>
</protein>
<dbReference type="InParanoid" id="D8TTW8"/>
<gene>
    <name evidence="5" type="ORF">VOLCADRAFT_90261</name>
</gene>
<organism evidence="6">
    <name type="scientific">Volvox carteri f. nagariensis</name>
    <dbReference type="NCBI Taxonomy" id="3068"/>
    <lineage>
        <taxon>Eukaryota</taxon>
        <taxon>Viridiplantae</taxon>
        <taxon>Chlorophyta</taxon>
        <taxon>core chlorophytes</taxon>
        <taxon>Chlorophyceae</taxon>
        <taxon>CS clade</taxon>
        <taxon>Chlamydomonadales</taxon>
        <taxon>Volvocaceae</taxon>
        <taxon>Volvox</taxon>
    </lineage>
</organism>
<dbReference type="GO" id="GO:0005739">
    <property type="term" value="C:mitochondrion"/>
    <property type="evidence" value="ECO:0007669"/>
    <property type="project" value="UniProtKB-ARBA"/>
</dbReference>